<dbReference type="Pfam" id="PF04116">
    <property type="entry name" value="FA_hydroxylase"/>
    <property type="match status" value="1"/>
</dbReference>
<dbReference type="Proteomes" id="UP001156627">
    <property type="component" value="Unassembled WGS sequence"/>
</dbReference>
<feature type="domain" description="Fatty acid hydroxylase" evidence="8">
    <location>
        <begin position="134"/>
        <end position="271"/>
    </location>
</feature>
<feature type="transmembrane region" description="Helical" evidence="7">
    <location>
        <begin position="97"/>
        <end position="118"/>
    </location>
</feature>
<gene>
    <name evidence="9" type="ORF">GCM10007898_13600</name>
</gene>
<evidence type="ECO:0000313" key="9">
    <source>
        <dbReference type="EMBL" id="GLQ87792.1"/>
    </source>
</evidence>
<feature type="transmembrane region" description="Helical" evidence="7">
    <location>
        <begin position="58"/>
        <end position="76"/>
    </location>
</feature>
<dbReference type="InterPro" id="IPR051689">
    <property type="entry name" value="Sterol_desaturase/TMEM195"/>
</dbReference>
<evidence type="ECO:0000313" key="10">
    <source>
        <dbReference type="Proteomes" id="UP001156627"/>
    </source>
</evidence>
<evidence type="ECO:0000259" key="8">
    <source>
        <dbReference type="Pfam" id="PF04116"/>
    </source>
</evidence>
<evidence type="ECO:0000256" key="7">
    <source>
        <dbReference type="SAM" id="Phobius"/>
    </source>
</evidence>
<evidence type="ECO:0000256" key="6">
    <source>
        <dbReference type="ARBA" id="ARBA00023136"/>
    </source>
</evidence>
<feature type="transmembrane region" description="Helical" evidence="7">
    <location>
        <begin position="130"/>
        <end position="150"/>
    </location>
</feature>
<name>A0ABQ5X941_9GAMM</name>
<evidence type="ECO:0000256" key="3">
    <source>
        <dbReference type="ARBA" id="ARBA00022989"/>
    </source>
</evidence>
<reference evidence="10" key="1">
    <citation type="journal article" date="2019" name="Int. J. Syst. Evol. Microbiol.">
        <title>The Global Catalogue of Microorganisms (GCM) 10K type strain sequencing project: providing services to taxonomists for standard genome sequencing and annotation.</title>
        <authorList>
            <consortium name="The Broad Institute Genomics Platform"/>
            <consortium name="The Broad Institute Genome Sequencing Center for Infectious Disease"/>
            <person name="Wu L."/>
            <person name="Ma J."/>
        </authorList>
    </citation>
    <scope>NUCLEOTIDE SEQUENCE [LARGE SCALE GENOMIC DNA]</scope>
    <source>
        <strain evidence="10">NBRC 111981</strain>
    </source>
</reference>
<dbReference type="PANTHER" id="PTHR21624:SF1">
    <property type="entry name" value="ALKYLGLYCEROL MONOOXYGENASE"/>
    <property type="match status" value="1"/>
</dbReference>
<evidence type="ECO:0000256" key="5">
    <source>
        <dbReference type="ARBA" id="ARBA00023098"/>
    </source>
</evidence>
<dbReference type="RefSeq" id="WP_284331238.1">
    <property type="nucleotide sequence ID" value="NZ_BSOA01000012.1"/>
</dbReference>
<keyword evidence="6 7" id="KW-0472">Membrane</keyword>
<dbReference type="InterPro" id="IPR006694">
    <property type="entry name" value="Fatty_acid_hydroxylase"/>
</dbReference>
<feature type="transmembrane region" description="Helical" evidence="7">
    <location>
        <begin position="193"/>
        <end position="214"/>
    </location>
</feature>
<accession>A0ABQ5X941</accession>
<dbReference type="EMBL" id="BSOA01000012">
    <property type="protein sequence ID" value="GLQ87792.1"/>
    <property type="molecule type" value="Genomic_DNA"/>
</dbReference>
<evidence type="ECO:0000256" key="4">
    <source>
        <dbReference type="ARBA" id="ARBA00023002"/>
    </source>
</evidence>
<evidence type="ECO:0000256" key="1">
    <source>
        <dbReference type="ARBA" id="ARBA00004127"/>
    </source>
</evidence>
<evidence type="ECO:0000256" key="2">
    <source>
        <dbReference type="ARBA" id="ARBA00022692"/>
    </source>
</evidence>
<dbReference type="PANTHER" id="PTHR21624">
    <property type="entry name" value="STEROL DESATURASE-RELATED PROTEIN"/>
    <property type="match status" value="1"/>
</dbReference>
<keyword evidence="10" id="KW-1185">Reference proteome</keyword>
<proteinExistence type="predicted"/>
<keyword evidence="5" id="KW-0443">Lipid metabolism</keyword>
<keyword evidence="3 7" id="KW-1133">Transmembrane helix</keyword>
<protein>
    <recommendedName>
        <fullName evidence="8">Fatty acid hydroxylase domain-containing protein</fullName>
    </recommendedName>
</protein>
<comment type="subcellular location">
    <subcellularLocation>
        <location evidence="1">Endomembrane system</location>
        <topology evidence="1">Multi-pass membrane protein</topology>
    </subcellularLocation>
</comment>
<comment type="caution">
    <text evidence="9">The sequence shown here is derived from an EMBL/GenBank/DDBJ whole genome shotgun (WGS) entry which is preliminary data.</text>
</comment>
<organism evidence="9 10">
    <name type="scientific">Dyella flagellata</name>
    <dbReference type="NCBI Taxonomy" id="1867833"/>
    <lineage>
        <taxon>Bacteria</taxon>
        <taxon>Pseudomonadati</taxon>
        <taxon>Pseudomonadota</taxon>
        <taxon>Gammaproteobacteria</taxon>
        <taxon>Lysobacterales</taxon>
        <taxon>Rhodanobacteraceae</taxon>
        <taxon>Dyella</taxon>
    </lineage>
</organism>
<keyword evidence="2 7" id="KW-0812">Transmembrane</keyword>
<sequence>MGINIPDAAKAILETPPGRAAIDIWGWIRDQLTDFFGLAPTLAMFASGDYHKLLTVDGFGSVVAPIVPLLLVFELVRGVGLRRTKREDYQVPLLELILNRFIGSFLAIAMVSFCIGLFNRFAPFQAGLSWYGLLYGYVVWELAHFVYHFLAHKVRLLWCLHSTHHAPVAMNLSVNYAHIFLEGPYADFVRTSICMLLGVSPPLLVLIMIIDSFWGQLIHLGENVLPAGKLGVFYRVVLTPSHHRVHHARNVLYMDTNFCNLLPIWDRLFGTYMEVHEDIRIEYGITRPVRRYSVLDAYLGEFWLLGRDVWCAPGLRNKLLYLLMPPGWSHDGNHHTAKAAKAALLTQPRSATQVEAGI</sequence>
<keyword evidence="4" id="KW-0560">Oxidoreductase</keyword>